<dbReference type="InterPro" id="IPR031623">
    <property type="entry name" value="HisKA_4TM"/>
</dbReference>
<keyword evidence="4" id="KW-1185">Reference proteome</keyword>
<evidence type="ECO:0000313" key="3">
    <source>
        <dbReference type="EMBL" id="GAA0683116.1"/>
    </source>
</evidence>
<accession>A0AAV3THB6</accession>
<name>A0AAV3THB6_9EURY</name>
<dbReference type="EMBL" id="BAAADV010000008">
    <property type="protein sequence ID" value="GAA0683116.1"/>
    <property type="molecule type" value="Genomic_DNA"/>
</dbReference>
<reference evidence="3 4" key="1">
    <citation type="journal article" date="2019" name="Int. J. Syst. Evol. Microbiol.">
        <title>The Global Catalogue of Microorganisms (GCM) 10K type strain sequencing project: providing services to taxonomists for standard genome sequencing and annotation.</title>
        <authorList>
            <consortium name="The Broad Institute Genomics Platform"/>
            <consortium name="The Broad Institute Genome Sequencing Center for Infectious Disease"/>
            <person name="Wu L."/>
            <person name="Ma J."/>
        </authorList>
    </citation>
    <scope>NUCLEOTIDE SEQUENCE [LARGE SCALE GENOMIC DNA]</scope>
    <source>
        <strain evidence="3 4">JCM 16328</strain>
    </source>
</reference>
<comment type="caution">
    <text evidence="3">The sequence shown here is derived from an EMBL/GenBank/DDBJ whole genome shotgun (WGS) entry which is preliminary data.</text>
</comment>
<keyword evidence="1" id="KW-0472">Membrane</keyword>
<proteinExistence type="predicted"/>
<gene>
    <name evidence="3" type="ORF">GCM10009020_35650</name>
</gene>
<keyword evidence="1" id="KW-1133">Transmembrane helix</keyword>
<sequence length="179" mass="19971">MLSYNNTIEASQRITGDARSETEPFGLRREVDVNLLYGGYRLPHTDIRSELYPTISKWCVRGIVIGLAIMMPIILASEDPNIVGNTLLLTGLGSLAGFGIGTYDARAKTRHLEPQATVDQLETSNERLERHQQYADDILDAINDVFDVLYENGALERWNQGLSEVSGYTDEETHPCVRG</sequence>
<keyword evidence="1" id="KW-0812">Transmembrane</keyword>
<dbReference type="Proteomes" id="UP001500420">
    <property type="component" value="Unassembled WGS sequence"/>
</dbReference>
<evidence type="ECO:0000256" key="1">
    <source>
        <dbReference type="SAM" id="Phobius"/>
    </source>
</evidence>
<feature type="transmembrane region" description="Helical" evidence="1">
    <location>
        <begin position="82"/>
        <end position="103"/>
    </location>
</feature>
<organism evidence="3 4">
    <name type="scientific">Natronoarchaeum mannanilyticum</name>
    <dbReference type="NCBI Taxonomy" id="926360"/>
    <lineage>
        <taxon>Archaea</taxon>
        <taxon>Methanobacteriati</taxon>
        <taxon>Methanobacteriota</taxon>
        <taxon>Stenosarchaea group</taxon>
        <taxon>Halobacteria</taxon>
        <taxon>Halobacteriales</taxon>
        <taxon>Natronoarchaeaceae</taxon>
    </lineage>
</organism>
<evidence type="ECO:0000259" key="2">
    <source>
        <dbReference type="Pfam" id="PF16926"/>
    </source>
</evidence>
<dbReference type="Pfam" id="PF16926">
    <property type="entry name" value="HisKA_4TM"/>
    <property type="match status" value="1"/>
</dbReference>
<feature type="transmembrane region" description="Helical" evidence="1">
    <location>
        <begin position="58"/>
        <end position="76"/>
    </location>
</feature>
<dbReference type="AlphaFoldDB" id="A0AAV3THB6"/>
<protein>
    <recommendedName>
        <fullName evidence="2">Archaeal histidine kinase 4TM domain-containing protein</fullName>
    </recommendedName>
</protein>
<feature type="domain" description="Archaeal histidine kinase 4TM" evidence="2">
    <location>
        <begin position="32"/>
        <end position="108"/>
    </location>
</feature>
<dbReference type="RefSeq" id="WP_343776029.1">
    <property type="nucleotide sequence ID" value="NZ_BAAADV010000008.1"/>
</dbReference>
<evidence type="ECO:0000313" key="4">
    <source>
        <dbReference type="Proteomes" id="UP001500420"/>
    </source>
</evidence>